<dbReference type="PROSITE" id="PS51891">
    <property type="entry name" value="CENP_V_GFA"/>
    <property type="match status" value="1"/>
</dbReference>
<feature type="domain" description="CENP-V/GFA" evidence="4">
    <location>
        <begin position="1"/>
        <end position="95"/>
    </location>
</feature>
<dbReference type="GeneID" id="19981243"/>
<evidence type="ECO:0000256" key="3">
    <source>
        <dbReference type="ARBA" id="ARBA00022833"/>
    </source>
</evidence>
<proteinExistence type="inferred from homology"/>
<dbReference type="SUPFAM" id="SSF51316">
    <property type="entry name" value="Mss4-like"/>
    <property type="match status" value="1"/>
</dbReference>
<dbReference type="InterPro" id="IPR011057">
    <property type="entry name" value="Mss4-like_sf"/>
</dbReference>
<dbReference type="Proteomes" id="UP000030678">
    <property type="component" value="Unassembled WGS sequence"/>
</dbReference>
<dbReference type="GO" id="GO:0046872">
    <property type="term" value="F:metal ion binding"/>
    <property type="evidence" value="ECO:0007669"/>
    <property type="project" value="UniProtKB-KW"/>
</dbReference>
<dbReference type="HOGENOM" id="CLU_2171427_0_0_1"/>
<dbReference type="GO" id="GO:0016846">
    <property type="term" value="F:carbon-sulfur lyase activity"/>
    <property type="evidence" value="ECO:0007669"/>
    <property type="project" value="InterPro"/>
</dbReference>
<evidence type="ECO:0000313" key="5">
    <source>
        <dbReference type="EMBL" id="ETI25973.1"/>
    </source>
</evidence>
<reference evidence="5 6" key="1">
    <citation type="submission" date="2013-03" db="EMBL/GenBank/DDBJ databases">
        <title>The Genome Sequence of Cladophialophora carrionii CBS 160.54.</title>
        <authorList>
            <consortium name="The Broad Institute Genomics Platform"/>
            <person name="Cuomo C."/>
            <person name="de Hoog S."/>
            <person name="Gorbushina A."/>
            <person name="Walker B."/>
            <person name="Young S.K."/>
            <person name="Zeng Q."/>
            <person name="Gargeya S."/>
            <person name="Fitzgerald M."/>
            <person name="Haas B."/>
            <person name="Abouelleil A."/>
            <person name="Allen A.W."/>
            <person name="Alvarado L."/>
            <person name="Arachchi H.M."/>
            <person name="Berlin A.M."/>
            <person name="Chapman S.B."/>
            <person name="Gainer-Dewar J."/>
            <person name="Goldberg J."/>
            <person name="Griggs A."/>
            <person name="Gujja S."/>
            <person name="Hansen M."/>
            <person name="Howarth C."/>
            <person name="Imamovic A."/>
            <person name="Ireland A."/>
            <person name="Larimer J."/>
            <person name="McCowan C."/>
            <person name="Murphy C."/>
            <person name="Pearson M."/>
            <person name="Poon T.W."/>
            <person name="Priest M."/>
            <person name="Roberts A."/>
            <person name="Saif S."/>
            <person name="Shea T."/>
            <person name="Sisk P."/>
            <person name="Sykes S."/>
            <person name="Wortman J."/>
            <person name="Nusbaum C."/>
            <person name="Birren B."/>
        </authorList>
    </citation>
    <scope>NUCLEOTIDE SEQUENCE [LARGE SCALE GENOMIC DNA]</scope>
    <source>
        <strain evidence="5 6">CBS 160.54</strain>
    </source>
</reference>
<gene>
    <name evidence="5" type="ORF">G647_02750</name>
</gene>
<dbReference type="VEuPathDB" id="FungiDB:G647_02750"/>
<evidence type="ECO:0000313" key="6">
    <source>
        <dbReference type="Proteomes" id="UP000030678"/>
    </source>
</evidence>
<dbReference type="RefSeq" id="XP_008725318.1">
    <property type="nucleotide sequence ID" value="XM_008727096.1"/>
</dbReference>
<comment type="similarity">
    <text evidence="1">Belongs to the Gfa family.</text>
</comment>
<dbReference type="AlphaFoldDB" id="V9DI34"/>
<evidence type="ECO:0000256" key="2">
    <source>
        <dbReference type="ARBA" id="ARBA00022723"/>
    </source>
</evidence>
<dbReference type="InterPro" id="IPR006913">
    <property type="entry name" value="CENP-V/GFA"/>
</dbReference>
<evidence type="ECO:0000259" key="4">
    <source>
        <dbReference type="PROSITE" id="PS51891"/>
    </source>
</evidence>
<sequence length="112" mass="13057">MTLPTLTRQNANICIYPRTSQVTVTGSENITEYRFERKFTGHRFCKICGVQMYMKLHGPPKELLDTWSPERQRMVQDKVDIVPVRCRGFDGIEWSEDQVERSNVGTDGYDPR</sequence>
<evidence type="ECO:0000256" key="1">
    <source>
        <dbReference type="ARBA" id="ARBA00005495"/>
    </source>
</evidence>
<keyword evidence="2" id="KW-0479">Metal-binding</keyword>
<protein>
    <recommendedName>
        <fullName evidence="4">CENP-V/GFA domain-containing protein</fullName>
    </recommendedName>
</protein>
<accession>V9DI34</accession>
<organism evidence="5 6">
    <name type="scientific">Cladophialophora carrionii CBS 160.54</name>
    <dbReference type="NCBI Taxonomy" id="1279043"/>
    <lineage>
        <taxon>Eukaryota</taxon>
        <taxon>Fungi</taxon>
        <taxon>Dikarya</taxon>
        <taxon>Ascomycota</taxon>
        <taxon>Pezizomycotina</taxon>
        <taxon>Eurotiomycetes</taxon>
        <taxon>Chaetothyriomycetidae</taxon>
        <taxon>Chaetothyriales</taxon>
        <taxon>Herpotrichiellaceae</taxon>
        <taxon>Cladophialophora</taxon>
    </lineage>
</organism>
<dbReference type="EMBL" id="KB822703">
    <property type="protein sequence ID" value="ETI25973.1"/>
    <property type="molecule type" value="Genomic_DNA"/>
</dbReference>
<name>V9DI34_9EURO</name>
<keyword evidence="3" id="KW-0862">Zinc</keyword>
<dbReference type="Gene3D" id="2.170.150.70">
    <property type="match status" value="1"/>
</dbReference>